<proteinExistence type="predicted"/>
<evidence type="ECO:0000256" key="9">
    <source>
        <dbReference type="ARBA" id="ARBA00023124"/>
    </source>
</evidence>
<dbReference type="Gene3D" id="3.40.1310.20">
    <property type="match status" value="1"/>
</dbReference>
<keyword evidence="3" id="KW-0235">DNA replication</keyword>
<dbReference type="Pfam" id="PF02407">
    <property type="entry name" value="Viral_Rep"/>
    <property type="match status" value="1"/>
</dbReference>
<evidence type="ECO:0000256" key="4">
    <source>
        <dbReference type="ARBA" id="ARBA00022722"/>
    </source>
</evidence>
<keyword evidence="8" id="KW-0378">Hydrolase</keyword>
<keyword evidence="6" id="KW-0547">Nucleotide-binding</keyword>
<protein>
    <submittedName>
        <fullName evidence="12">Replication-associated protein</fullName>
    </submittedName>
</protein>
<evidence type="ECO:0000256" key="8">
    <source>
        <dbReference type="ARBA" id="ARBA00022801"/>
    </source>
</evidence>
<dbReference type="GO" id="GO:0046872">
    <property type="term" value="F:metal ion binding"/>
    <property type="evidence" value="ECO:0007669"/>
    <property type="project" value="UniProtKB-KW"/>
</dbReference>
<evidence type="ECO:0000256" key="6">
    <source>
        <dbReference type="ARBA" id="ARBA00022741"/>
    </source>
</evidence>
<evidence type="ECO:0000256" key="7">
    <source>
        <dbReference type="ARBA" id="ARBA00022759"/>
    </source>
</evidence>
<dbReference type="AlphaFoldDB" id="A0AAV4R7V5"/>
<dbReference type="Proteomes" id="UP001054837">
    <property type="component" value="Unassembled WGS sequence"/>
</dbReference>
<evidence type="ECO:0000259" key="11">
    <source>
        <dbReference type="Pfam" id="PF02407"/>
    </source>
</evidence>
<keyword evidence="13" id="KW-1185">Reference proteome</keyword>
<keyword evidence="9" id="KW-0190">Covalent protein-DNA linkage</keyword>
<gene>
    <name evidence="12" type="primary">Rep_3</name>
    <name evidence="12" type="ORF">CDAR_539811</name>
</gene>
<evidence type="ECO:0000256" key="10">
    <source>
        <dbReference type="ARBA" id="ARBA00023125"/>
    </source>
</evidence>
<feature type="domain" description="CRESS-DNA virus Rep endonuclease" evidence="11">
    <location>
        <begin position="72"/>
        <end position="106"/>
    </location>
</feature>
<dbReference type="GO" id="GO:0016787">
    <property type="term" value="F:hydrolase activity"/>
    <property type="evidence" value="ECO:0007669"/>
    <property type="project" value="UniProtKB-KW"/>
</dbReference>
<evidence type="ECO:0000313" key="13">
    <source>
        <dbReference type="Proteomes" id="UP001054837"/>
    </source>
</evidence>
<accession>A0AAV4R7V5</accession>
<reference evidence="12 13" key="1">
    <citation type="submission" date="2021-06" db="EMBL/GenBank/DDBJ databases">
        <title>Caerostris darwini draft genome.</title>
        <authorList>
            <person name="Kono N."/>
            <person name="Arakawa K."/>
        </authorList>
    </citation>
    <scope>NUCLEOTIDE SEQUENCE [LARGE SCALE GENOMIC DNA]</scope>
</reference>
<evidence type="ECO:0000313" key="12">
    <source>
        <dbReference type="EMBL" id="GIY17805.1"/>
    </source>
</evidence>
<keyword evidence="4" id="KW-0540">Nuclease</keyword>
<dbReference type="GO" id="GO:0003677">
    <property type="term" value="F:DNA binding"/>
    <property type="evidence" value="ECO:0007669"/>
    <property type="project" value="UniProtKB-KW"/>
</dbReference>
<dbReference type="GO" id="GO:0006260">
    <property type="term" value="P:DNA replication"/>
    <property type="evidence" value="ECO:0007669"/>
    <property type="project" value="UniProtKB-KW"/>
</dbReference>
<evidence type="ECO:0000256" key="2">
    <source>
        <dbReference type="ARBA" id="ARBA00022695"/>
    </source>
</evidence>
<comment type="caution">
    <text evidence="12">The sequence shown here is derived from an EMBL/GenBank/DDBJ whole genome shotgun (WGS) entry which is preliminary data.</text>
</comment>
<dbReference type="GO" id="GO:0000166">
    <property type="term" value="F:nucleotide binding"/>
    <property type="evidence" value="ECO:0007669"/>
    <property type="project" value="UniProtKB-KW"/>
</dbReference>
<dbReference type="InterPro" id="IPR049912">
    <property type="entry name" value="CRESS_DNA_REP"/>
</dbReference>
<evidence type="ECO:0000256" key="3">
    <source>
        <dbReference type="ARBA" id="ARBA00022705"/>
    </source>
</evidence>
<keyword evidence="1" id="KW-0808">Transferase</keyword>
<keyword evidence="7" id="KW-0255">Endonuclease</keyword>
<dbReference type="GO" id="GO:0016779">
    <property type="term" value="F:nucleotidyltransferase activity"/>
    <property type="evidence" value="ECO:0007669"/>
    <property type="project" value="UniProtKB-KW"/>
</dbReference>
<organism evidence="12 13">
    <name type="scientific">Caerostris darwini</name>
    <dbReference type="NCBI Taxonomy" id="1538125"/>
    <lineage>
        <taxon>Eukaryota</taxon>
        <taxon>Metazoa</taxon>
        <taxon>Ecdysozoa</taxon>
        <taxon>Arthropoda</taxon>
        <taxon>Chelicerata</taxon>
        <taxon>Arachnida</taxon>
        <taxon>Araneae</taxon>
        <taxon>Araneomorphae</taxon>
        <taxon>Entelegynae</taxon>
        <taxon>Araneoidea</taxon>
        <taxon>Araneidae</taxon>
        <taxon>Caerostris</taxon>
    </lineage>
</organism>
<dbReference type="EMBL" id="BPLQ01005840">
    <property type="protein sequence ID" value="GIY17805.1"/>
    <property type="molecule type" value="Genomic_DNA"/>
</dbReference>
<sequence length="166" mass="18292">MLNLSNRKVKISSNGRIHIMESIKNSLTEGNQSSPALLKSYTCNDSISIRKKPAGVIYVRDVSETLSLCRLFKQRKRFSGVKKVFPTAHLEVSNGSPQEAADYCKKDGDFVEYGCLPTTKSGGGAFTDILSKPEAGDIASIKNKYPGLYLRYKTNILSSYSQVNLS</sequence>
<evidence type="ECO:0000256" key="1">
    <source>
        <dbReference type="ARBA" id="ARBA00022679"/>
    </source>
</evidence>
<dbReference type="GO" id="GO:0004519">
    <property type="term" value="F:endonuclease activity"/>
    <property type="evidence" value="ECO:0007669"/>
    <property type="project" value="UniProtKB-KW"/>
</dbReference>
<keyword evidence="5" id="KW-0479">Metal-binding</keyword>
<keyword evidence="2" id="KW-0548">Nucleotidyltransferase</keyword>
<evidence type="ECO:0000256" key="5">
    <source>
        <dbReference type="ARBA" id="ARBA00022723"/>
    </source>
</evidence>
<keyword evidence="10" id="KW-0238">DNA-binding</keyword>
<name>A0AAV4R7V5_9ARAC</name>